<dbReference type="InterPro" id="IPR029052">
    <property type="entry name" value="Metallo-depent_PP-like"/>
</dbReference>
<dbReference type="InterPro" id="IPR004843">
    <property type="entry name" value="Calcineurin-like_PHP"/>
</dbReference>
<evidence type="ECO:0000256" key="3">
    <source>
        <dbReference type="ARBA" id="ARBA00023004"/>
    </source>
</evidence>
<accession>A0ABP5F193</accession>
<reference evidence="7" key="1">
    <citation type="journal article" date="2019" name="Int. J. Syst. Evol. Microbiol.">
        <title>The Global Catalogue of Microorganisms (GCM) 10K type strain sequencing project: providing services to taxonomists for standard genome sequencing and annotation.</title>
        <authorList>
            <consortium name="The Broad Institute Genomics Platform"/>
            <consortium name="The Broad Institute Genome Sequencing Center for Infectious Disease"/>
            <person name="Wu L."/>
            <person name="Ma J."/>
        </authorList>
    </citation>
    <scope>NUCLEOTIDE SEQUENCE [LARGE SCALE GENOMIC DNA]</scope>
    <source>
        <strain evidence="7">JCM 14546</strain>
    </source>
</reference>
<keyword evidence="3" id="KW-0408">Iron</keyword>
<comment type="caution">
    <text evidence="6">The sequence shown here is derived from an EMBL/GenBank/DDBJ whole genome shotgun (WGS) entry which is preliminary data.</text>
</comment>
<sequence length="285" mass="30894">MALTVVQITDTHNSAHGGDTNENLVKTIEFVNGLNPDLIVHTGDVSILDPDNAADRAEAKKLLAGFTAPLRVLPGNHDVGEPGEQPFGGASVTSERVAAFREVFGEDRWVEKVDDFRIIGFNSELMGSGLPEEEEQWAWLESLPLECADAPVILFCLKPVYARIPEQQVPALAFGQESLDRFRPILEKLNVQMLGSGHLHHFATSEPNGIPAISAPSTAFVHRGAAEVLGPGLSQLGVVEYQLGEDGSVLPFFRARPDLVEAEALEIETFRIALDEMGVELPVQA</sequence>
<evidence type="ECO:0000256" key="1">
    <source>
        <dbReference type="ARBA" id="ARBA00022723"/>
    </source>
</evidence>
<dbReference type="RefSeq" id="WP_344310524.1">
    <property type="nucleotide sequence ID" value="NZ_BAAANO010000033.1"/>
</dbReference>
<dbReference type="Pfam" id="PF00149">
    <property type="entry name" value="Metallophos"/>
    <property type="match status" value="1"/>
</dbReference>
<proteinExistence type="inferred from homology"/>
<gene>
    <name evidence="6" type="ORF">GCM10009755_26930</name>
</gene>
<dbReference type="PANTHER" id="PTHR42988">
    <property type="entry name" value="PHOSPHOHYDROLASE"/>
    <property type="match status" value="1"/>
</dbReference>
<dbReference type="Gene3D" id="3.60.21.10">
    <property type="match status" value="1"/>
</dbReference>
<keyword evidence="1" id="KW-0479">Metal-binding</keyword>
<evidence type="ECO:0000256" key="2">
    <source>
        <dbReference type="ARBA" id="ARBA00022801"/>
    </source>
</evidence>
<feature type="domain" description="Calcineurin-like phosphoesterase" evidence="5">
    <location>
        <begin position="4"/>
        <end position="201"/>
    </location>
</feature>
<evidence type="ECO:0000259" key="5">
    <source>
        <dbReference type="Pfam" id="PF00149"/>
    </source>
</evidence>
<name>A0ABP5F193_9MICO</name>
<dbReference type="PANTHER" id="PTHR42988:SF2">
    <property type="entry name" value="CYCLIC NUCLEOTIDE PHOSPHODIESTERASE CBUA0032-RELATED"/>
    <property type="match status" value="1"/>
</dbReference>
<dbReference type="EMBL" id="BAAANO010000033">
    <property type="protein sequence ID" value="GAA2013904.1"/>
    <property type="molecule type" value="Genomic_DNA"/>
</dbReference>
<evidence type="ECO:0000313" key="7">
    <source>
        <dbReference type="Proteomes" id="UP001500755"/>
    </source>
</evidence>
<dbReference type="InterPro" id="IPR050884">
    <property type="entry name" value="CNP_phosphodiesterase-III"/>
</dbReference>
<dbReference type="Proteomes" id="UP001500755">
    <property type="component" value="Unassembled WGS sequence"/>
</dbReference>
<dbReference type="SUPFAM" id="SSF56300">
    <property type="entry name" value="Metallo-dependent phosphatases"/>
    <property type="match status" value="1"/>
</dbReference>
<keyword evidence="7" id="KW-1185">Reference proteome</keyword>
<comment type="similarity">
    <text evidence="4">Belongs to the cyclic nucleotide phosphodiesterase class-III family.</text>
</comment>
<evidence type="ECO:0000313" key="6">
    <source>
        <dbReference type="EMBL" id="GAA2013904.1"/>
    </source>
</evidence>
<evidence type="ECO:0000256" key="4">
    <source>
        <dbReference type="ARBA" id="ARBA00025742"/>
    </source>
</evidence>
<protein>
    <submittedName>
        <fullName evidence="6">Metallophosphoesterase</fullName>
    </submittedName>
</protein>
<organism evidence="6 7">
    <name type="scientific">Brevibacterium samyangense</name>
    <dbReference type="NCBI Taxonomy" id="366888"/>
    <lineage>
        <taxon>Bacteria</taxon>
        <taxon>Bacillati</taxon>
        <taxon>Actinomycetota</taxon>
        <taxon>Actinomycetes</taxon>
        <taxon>Micrococcales</taxon>
        <taxon>Brevibacteriaceae</taxon>
        <taxon>Brevibacterium</taxon>
    </lineage>
</organism>
<keyword evidence="2" id="KW-0378">Hydrolase</keyword>